<keyword evidence="2" id="KW-0413">Isomerase</keyword>
<dbReference type="Proteomes" id="UP000579945">
    <property type="component" value="Unassembled WGS sequence"/>
</dbReference>
<dbReference type="GO" id="GO:0016853">
    <property type="term" value="F:isomerase activity"/>
    <property type="evidence" value="ECO:0007669"/>
    <property type="project" value="UniProtKB-KW"/>
</dbReference>
<dbReference type="AlphaFoldDB" id="A0A7W5VIH5"/>
<name>A0A7W5VIH5_9ACTN</name>
<dbReference type="InterPro" id="IPR019405">
    <property type="entry name" value="Lactonase_7-beta_prop"/>
</dbReference>
<comment type="caution">
    <text evidence="2">The sequence shown here is derived from an EMBL/GenBank/DDBJ whole genome shotgun (WGS) entry which is preliminary data.</text>
</comment>
<dbReference type="PANTHER" id="PTHR30344">
    <property type="entry name" value="6-PHOSPHOGLUCONOLACTONASE-RELATED"/>
    <property type="match status" value="1"/>
</dbReference>
<dbReference type="PANTHER" id="PTHR30344:SF1">
    <property type="entry name" value="6-PHOSPHOGLUCONOLACTONASE"/>
    <property type="match status" value="1"/>
</dbReference>
<reference evidence="2 3" key="1">
    <citation type="submission" date="2020-08" db="EMBL/GenBank/DDBJ databases">
        <title>Sequencing the genomes of 1000 actinobacteria strains.</title>
        <authorList>
            <person name="Klenk H.-P."/>
        </authorList>
    </citation>
    <scope>NUCLEOTIDE SEQUENCE [LARGE SCALE GENOMIC DNA]</scope>
    <source>
        <strain evidence="2 3">DSM 44320</strain>
    </source>
</reference>
<dbReference type="GO" id="GO:0017057">
    <property type="term" value="F:6-phosphogluconolactonase activity"/>
    <property type="evidence" value="ECO:0007669"/>
    <property type="project" value="TreeGrafter"/>
</dbReference>
<evidence type="ECO:0000313" key="2">
    <source>
        <dbReference type="EMBL" id="MBB3732085.1"/>
    </source>
</evidence>
<sequence length="308" mass="32396">MKHLFVGGYGPDLVTVNPDLAVIAGVAAQKASFLAPHPTLAVLYAVGEADNGLVSAYTMADGVLTPLAERSSEGSQPCHLAVHPDGEVLAVANYADGTVSLHRLDESGDFAGEPVVLRHAGSGPVAERQECSHAHQATFHDDLLHVTDLGTDEIRRYTLAGAELAPVKLPPGTGPRHLVFEGGRCHVAGELDAMVRTYDAEWNEVAAVFASDEPGTNYPSHIEVAGAYLYVGNRGPDTVSVLRADDLGKVAEVPSGGSWPRHFAIDGDTMYVANQTSNTVALLPLVNGLPGPAEERFEVAAPACVLPW</sequence>
<dbReference type="Gene3D" id="2.130.10.10">
    <property type="entry name" value="YVTN repeat-like/Quinoprotein amine dehydrogenase"/>
    <property type="match status" value="1"/>
</dbReference>
<evidence type="ECO:0000313" key="3">
    <source>
        <dbReference type="Proteomes" id="UP000579945"/>
    </source>
</evidence>
<dbReference type="Pfam" id="PF10282">
    <property type="entry name" value="Lactonase"/>
    <property type="match status" value="1"/>
</dbReference>
<keyword evidence="3" id="KW-1185">Reference proteome</keyword>
<dbReference type="InterPro" id="IPR050282">
    <property type="entry name" value="Cycloisomerase_2"/>
</dbReference>
<dbReference type="SUPFAM" id="SSF51004">
    <property type="entry name" value="C-terminal (heme d1) domain of cytochrome cd1-nitrite reductase"/>
    <property type="match status" value="1"/>
</dbReference>
<organism evidence="2 3">
    <name type="scientific">Nonomuraea dietziae</name>
    <dbReference type="NCBI Taxonomy" id="65515"/>
    <lineage>
        <taxon>Bacteria</taxon>
        <taxon>Bacillati</taxon>
        <taxon>Actinomycetota</taxon>
        <taxon>Actinomycetes</taxon>
        <taxon>Streptosporangiales</taxon>
        <taxon>Streptosporangiaceae</taxon>
        <taxon>Nonomuraea</taxon>
    </lineage>
</organism>
<dbReference type="InterPro" id="IPR015943">
    <property type="entry name" value="WD40/YVTN_repeat-like_dom_sf"/>
</dbReference>
<dbReference type="InterPro" id="IPR011048">
    <property type="entry name" value="Haem_d1_sf"/>
</dbReference>
<dbReference type="GeneID" id="95394138"/>
<dbReference type="EMBL" id="JACIBV010000001">
    <property type="protein sequence ID" value="MBB3732085.1"/>
    <property type="molecule type" value="Genomic_DNA"/>
</dbReference>
<accession>A0A7W5VIH5</accession>
<protein>
    <submittedName>
        <fullName evidence="2">6-phosphogluconolactonase (Cycloisomerase 2 family)</fullName>
    </submittedName>
</protein>
<proteinExistence type="inferred from homology"/>
<gene>
    <name evidence="2" type="ORF">FHR33_007945</name>
</gene>
<evidence type="ECO:0000256" key="1">
    <source>
        <dbReference type="ARBA" id="ARBA00005564"/>
    </source>
</evidence>
<dbReference type="RefSeq" id="WP_183658848.1">
    <property type="nucleotide sequence ID" value="NZ_BAAAXX010000033.1"/>
</dbReference>
<comment type="similarity">
    <text evidence="1">Belongs to the cycloisomerase 2 family.</text>
</comment>